<feature type="compositionally biased region" description="Low complexity" evidence="1">
    <location>
        <begin position="26"/>
        <end position="40"/>
    </location>
</feature>
<dbReference type="EMBL" id="JAEPRB010000250">
    <property type="protein sequence ID" value="KAG2218137.1"/>
    <property type="molecule type" value="Genomic_DNA"/>
</dbReference>
<evidence type="ECO:0000256" key="2">
    <source>
        <dbReference type="SAM" id="Phobius"/>
    </source>
</evidence>
<organism evidence="3 4">
    <name type="scientific">Circinella minor</name>
    <dbReference type="NCBI Taxonomy" id="1195481"/>
    <lineage>
        <taxon>Eukaryota</taxon>
        <taxon>Fungi</taxon>
        <taxon>Fungi incertae sedis</taxon>
        <taxon>Mucoromycota</taxon>
        <taxon>Mucoromycotina</taxon>
        <taxon>Mucoromycetes</taxon>
        <taxon>Mucorales</taxon>
        <taxon>Lichtheimiaceae</taxon>
        <taxon>Circinella</taxon>
    </lineage>
</organism>
<sequence>MTGKNSNNQRNSKGKTNGKKSKRNLQQQQSNNNNNSNSSNEYYSAVIKTPNTKEKLSNKTKSSSTKRTIHDISYASVQRTSPFPARGDNSKQIITTLINRVLTVFILIVVTYYILRGCDTTKTKNGQCTAFDPIKQDIDRILEHDKYRIHVEPYTDSMREWYDNWKVPDHVQKLQSVVEPYTGSIHEWYINWQVLDQAEKVQSVVEPFTGSIREWYDHWEVSDRAQKFQSVALDRATIALDRAKSLHAKTLDHAKDIQTVFAFYFNNDNNPTASDNDSDEDDYYSATMTPYETQLPHKEIQAILTAATQARTKLDDQLRRIQRQLLNRFNKKKTSVTVRQIGEEIKNDMEVLRKNAEQQVIQHVKAVQKTVDDETELTAIRQAERAGIVEVHKSDLLIHEIRLEIDQHIDAVSTRKARRR</sequence>
<feature type="transmembrane region" description="Helical" evidence="2">
    <location>
        <begin position="97"/>
        <end position="115"/>
    </location>
</feature>
<gene>
    <name evidence="3" type="ORF">INT45_000435</name>
</gene>
<protein>
    <submittedName>
        <fullName evidence="3">Uncharacterized protein</fullName>
    </submittedName>
</protein>
<keyword evidence="4" id="KW-1185">Reference proteome</keyword>
<comment type="caution">
    <text evidence="3">The sequence shown here is derived from an EMBL/GenBank/DDBJ whole genome shotgun (WGS) entry which is preliminary data.</text>
</comment>
<name>A0A8H7VGK8_9FUNG</name>
<keyword evidence="2" id="KW-0812">Transmembrane</keyword>
<evidence type="ECO:0000256" key="1">
    <source>
        <dbReference type="SAM" id="MobiDB-lite"/>
    </source>
</evidence>
<dbReference type="AlphaFoldDB" id="A0A8H7VGK8"/>
<keyword evidence="2" id="KW-1133">Transmembrane helix</keyword>
<accession>A0A8H7VGK8</accession>
<evidence type="ECO:0000313" key="4">
    <source>
        <dbReference type="Proteomes" id="UP000646827"/>
    </source>
</evidence>
<proteinExistence type="predicted"/>
<feature type="compositionally biased region" description="Basic residues" evidence="1">
    <location>
        <begin position="12"/>
        <end position="23"/>
    </location>
</feature>
<feature type="region of interest" description="Disordered" evidence="1">
    <location>
        <begin position="1"/>
        <end position="71"/>
    </location>
</feature>
<dbReference type="OrthoDB" id="2263882at2759"/>
<keyword evidence="2" id="KW-0472">Membrane</keyword>
<evidence type="ECO:0000313" key="3">
    <source>
        <dbReference type="EMBL" id="KAG2218137.1"/>
    </source>
</evidence>
<reference evidence="3 4" key="1">
    <citation type="submission" date="2020-12" db="EMBL/GenBank/DDBJ databases">
        <title>Metabolic potential, ecology and presence of endohyphal bacteria is reflected in genomic diversity of Mucoromycotina.</title>
        <authorList>
            <person name="Muszewska A."/>
            <person name="Okrasinska A."/>
            <person name="Steczkiewicz K."/>
            <person name="Drgas O."/>
            <person name="Orlowska M."/>
            <person name="Perlinska-Lenart U."/>
            <person name="Aleksandrzak-Piekarczyk T."/>
            <person name="Szatraj K."/>
            <person name="Zielenkiewicz U."/>
            <person name="Pilsyk S."/>
            <person name="Malc E."/>
            <person name="Mieczkowski P."/>
            <person name="Kruszewska J.S."/>
            <person name="Biernat P."/>
            <person name="Pawlowska J."/>
        </authorList>
    </citation>
    <scope>NUCLEOTIDE SEQUENCE [LARGE SCALE GENOMIC DNA]</scope>
    <source>
        <strain evidence="3 4">CBS 142.35</strain>
    </source>
</reference>
<dbReference type="Proteomes" id="UP000646827">
    <property type="component" value="Unassembled WGS sequence"/>
</dbReference>